<dbReference type="Proteomes" id="UP000289738">
    <property type="component" value="Chromosome B06"/>
</dbReference>
<sequence length="159" mass="18503">MHFEIMRIIDETSIQRIFHIHQQTKVQHSRIELYIEFEHIAVDGTQHDLDMHDDRVEAYEGMYSDSDEEFKDTYEASDEDEDGDAFGEAVVKNVVVPPTVSVDDLDDGEFWIRMKYSSRKLVIAVIRSCTISRGVDYIVYESEPQTFYAKCKTYGRGCD</sequence>
<evidence type="ECO:0000313" key="2">
    <source>
        <dbReference type="Proteomes" id="UP000289738"/>
    </source>
</evidence>
<name>A0A444YPW5_ARAHY</name>
<protein>
    <recommendedName>
        <fullName evidence="3">Transposase MuDR plant domain-containing protein</fullName>
    </recommendedName>
</protein>
<reference evidence="1 2" key="1">
    <citation type="submission" date="2019-01" db="EMBL/GenBank/DDBJ databases">
        <title>Sequencing of cultivated peanut Arachis hypogaea provides insights into genome evolution and oil improvement.</title>
        <authorList>
            <person name="Chen X."/>
        </authorList>
    </citation>
    <scope>NUCLEOTIDE SEQUENCE [LARGE SCALE GENOMIC DNA]</scope>
    <source>
        <strain evidence="2">cv. Fuhuasheng</strain>
        <tissue evidence="1">Leaves</tissue>
    </source>
</reference>
<gene>
    <name evidence="1" type="ORF">Ahy_B06g083518</name>
</gene>
<evidence type="ECO:0000313" key="1">
    <source>
        <dbReference type="EMBL" id="RYR04013.1"/>
    </source>
</evidence>
<keyword evidence="2" id="KW-1185">Reference proteome</keyword>
<evidence type="ECO:0008006" key="3">
    <source>
        <dbReference type="Google" id="ProtNLM"/>
    </source>
</evidence>
<accession>A0A444YPW5</accession>
<dbReference type="EMBL" id="SDMP01000016">
    <property type="protein sequence ID" value="RYR04013.1"/>
    <property type="molecule type" value="Genomic_DNA"/>
</dbReference>
<proteinExistence type="predicted"/>
<organism evidence="1 2">
    <name type="scientific">Arachis hypogaea</name>
    <name type="common">Peanut</name>
    <dbReference type="NCBI Taxonomy" id="3818"/>
    <lineage>
        <taxon>Eukaryota</taxon>
        <taxon>Viridiplantae</taxon>
        <taxon>Streptophyta</taxon>
        <taxon>Embryophyta</taxon>
        <taxon>Tracheophyta</taxon>
        <taxon>Spermatophyta</taxon>
        <taxon>Magnoliopsida</taxon>
        <taxon>eudicotyledons</taxon>
        <taxon>Gunneridae</taxon>
        <taxon>Pentapetalae</taxon>
        <taxon>rosids</taxon>
        <taxon>fabids</taxon>
        <taxon>Fabales</taxon>
        <taxon>Fabaceae</taxon>
        <taxon>Papilionoideae</taxon>
        <taxon>50 kb inversion clade</taxon>
        <taxon>dalbergioids sensu lato</taxon>
        <taxon>Dalbergieae</taxon>
        <taxon>Pterocarpus clade</taxon>
        <taxon>Arachis</taxon>
    </lineage>
</organism>
<comment type="caution">
    <text evidence="1">The sequence shown here is derived from an EMBL/GenBank/DDBJ whole genome shotgun (WGS) entry which is preliminary data.</text>
</comment>
<dbReference type="AlphaFoldDB" id="A0A444YPW5"/>